<dbReference type="EMBL" id="JAUOEM010000003">
    <property type="protein sequence ID" value="MDO5987896.1"/>
    <property type="molecule type" value="Genomic_DNA"/>
</dbReference>
<comment type="caution">
    <text evidence="1">The sequence shown here is derived from an EMBL/GenBank/DDBJ whole genome shotgun (WGS) entry which is preliminary data.</text>
</comment>
<reference evidence="1" key="1">
    <citation type="submission" date="2023-07" db="EMBL/GenBank/DDBJ databases">
        <title>Two novel species in the genus Flavivirga.</title>
        <authorList>
            <person name="Kwon K."/>
        </authorList>
    </citation>
    <scope>NUCLEOTIDE SEQUENCE</scope>
    <source>
        <strain evidence="1">KACC 14157</strain>
    </source>
</reference>
<dbReference type="InterPro" id="IPR053158">
    <property type="entry name" value="CapK_Type1_Caps_Biosynth"/>
</dbReference>
<proteinExistence type="predicted"/>
<gene>
    <name evidence="1" type="ORF">Q4Q39_10830</name>
</gene>
<dbReference type="PANTHER" id="PTHR36932:SF1">
    <property type="entry name" value="CAPSULAR POLYSACCHARIDE BIOSYNTHESIS PROTEIN"/>
    <property type="match status" value="1"/>
</dbReference>
<keyword evidence="2" id="KW-1185">Reference proteome</keyword>
<dbReference type="RefSeq" id="WP_303282483.1">
    <property type="nucleotide sequence ID" value="NZ_BAABCZ010000011.1"/>
</dbReference>
<accession>A0ABT8X1R8</accession>
<evidence type="ECO:0000313" key="2">
    <source>
        <dbReference type="Proteomes" id="UP001176891"/>
    </source>
</evidence>
<organism evidence="1 2">
    <name type="scientific">Flavivirga amylovorans</name>
    <dbReference type="NCBI Taxonomy" id="870486"/>
    <lineage>
        <taxon>Bacteria</taxon>
        <taxon>Pseudomonadati</taxon>
        <taxon>Bacteroidota</taxon>
        <taxon>Flavobacteriia</taxon>
        <taxon>Flavobacteriales</taxon>
        <taxon>Flavobacteriaceae</taxon>
        <taxon>Flavivirga</taxon>
    </lineage>
</organism>
<name>A0ABT8X1R8_9FLAO</name>
<dbReference type="Gene3D" id="3.40.50.12780">
    <property type="entry name" value="N-terminal domain of ligase-like"/>
    <property type="match status" value="1"/>
</dbReference>
<dbReference type="SUPFAM" id="SSF56801">
    <property type="entry name" value="Acetyl-CoA synthetase-like"/>
    <property type="match status" value="1"/>
</dbReference>
<evidence type="ECO:0000313" key="1">
    <source>
        <dbReference type="EMBL" id="MDO5987896.1"/>
    </source>
</evidence>
<dbReference type="InterPro" id="IPR042099">
    <property type="entry name" value="ANL_N_sf"/>
</dbReference>
<dbReference type="Proteomes" id="UP001176891">
    <property type="component" value="Unassembled WGS sequence"/>
</dbReference>
<sequence length="437" mass="49996">MKLVLSILEHVRFVLFWHLDVLNGAKISRHYRNISFILENFSSPKSKALREKNLKNLLNHANKHTVFYKDFIKLEDFPVINKNILRARIKEFKSSRFINKKTRVVSTSGSTGSALKINQNQSKVARNTADSIYFGKLAGFKVGYKLLYLRHWDDLLRKPLFTKFAQNIEELEVVNLNDSYIESIINKIKNDKSSKGWLGYASGYELICKYLDKTKSKPVNSYVKSIVAMSEGLNKYTKRSMQKYFNADVVSRYSNTENGIIAQQKINSDSFTINWASFYVEIFKLDEDVPVTNGEAGRIIITDLHNYAIPLIRYDTGDVGTINHEATPPLLKNIEGRKADVIYNTKGDIVSSFIVANVVEYEGVIQGQLIQETQKGYLLKLNITNKFKQEVDIINEFKSYLGNDAEIKIVYVDEIPLLSSGKRKATVNNYSNNNFSD</sequence>
<protein>
    <submittedName>
        <fullName evidence="1">CoF synthetase</fullName>
    </submittedName>
</protein>
<dbReference type="PANTHER" id="PTHR36932">
    <property type="entry name" value="CAPSULAR POLYSACCHARIDE BIOSYNTHESIS PROTEIN"/>
    <property type="match status" value="1"/>
</dbReference>